<dbReference type="AlphaFoldDB" id="A0A9N9L2W4"/>
<protein>
    <submittedName>
        <fullName evidence="2">Uncharacterized protein</fullName>
    </submittedName>
</protein>
<sequence length="370" mass="41026">MQFRDLFVFATLASTVSSQKFDPTIGYHEAWCQNEQGDDYDHATIATCEILHSKSCGDCKVSEREKIPVRCFSDWKGINPRMWDDTCAANGATTGAGSAEWAPPKRQTLVNPTSTLKARDFLTSPSTFCTQDDPSRKPPFRPNCISCLLFPRGCVLRTRCCEQASLVVEMCISLRSPSENGRAHVPLGSVSRPGRKRFEVSMVVLFLSFQLLLFDDTYCGERCLMGVDYDGILGADFDEAPENAGVIPPFDDHRSDDFPLLRGLVFDAAEPVLLAGSSSAGDVPSLYFSYHEKERVARKWSMFVEARKSDGKFRSSTVGYGSYLVPRTASDLVPKFVLLGLSSAKEFSHARRILASKDHRLPVLTKQMAA</sequence>
<feature type="chain" id="PRO_5040172820" evidence="1">
    <location>
        <begin position="19"/>
        <end position="370"/>
    </location>
</feature>
<evidence type="ECO:0000313" key="3">
    <source>
        <dbReference type="Proteomes" id="UP000696280"/>
    </source>
</evidence>
<gene>
    <name evidence="2" type="ORF">HYFRA_00012573</name>
</gene>
<keyword evidence="3" id="KW-1185">Reference proteome</keyword>
<dbReference type="EMBL" id="CAJVRL010000090">
    <property type="protein sequence ID" value="CAG8959215.1"/>
    <property type="molecule type" value="Genomic_DNA"/>
</dbReference>
<proteinExistence type="predicted"/>
<keyword evidence="1" id="KW-0732">Signal</keyword>
<evidence type="ECO:0000256" key="1">
    <source>
        <dbReference type="SAM" id="SignalP"/>
    </source>
</evidence>
<dbReference type="Proteomes" id="UP000696280">
    <property type="component" value="Unassembled WGS sequence"/>
</dbReference>
<accession>A0A9N9L2W4</accession>
<organism evidence="2 3">
    <name type="scientific">Hymenoscyphus fraxineus</name>
    <dbReference type="NCBI Taxonomy" id="746836"/>
    <lineage>
        <taxon>Eukaryota</taxon>
        <taxon>Fungi</taxon>
        <taxon>Dikarya</taxon>
        <taxon>Ascomycota</taxon>
        <taxon>Pezizomycotina</taxon>
        <taxon>Leotiomycetes</taxon>
        <taxon>Helotiales</taxon>
        <taxon>Helotiaceae</taxon>
        <taxon>Hymenoscyphus</taxon>
    </lineage>
</organism>
<comment type="caution">
    <text evidence="2">The sequence shown here is derived from an EMBL/GenBank/DDBJ whole genome shotgun (WGS) entry which is preliminary data.</text>
</comment>
<feature type="signal peptide" evidence="1">
    <location>
        <begin position="1"/>
        <end position="18"/>
    </location>
</feature>
<name>A0A9N9L2W4_9HELO</name>
<evidence type="ECO:0000313" key="2">
    <source>
        <dbReference type="EMBL" id="CAG8959215.1"/>
    </source>
</evidence>
<reference evidence="2" key="1">
    <citation type="submission" date="2021-07" db="EMBL/GenBank/DDBJ databases">
        <authorList>
            <person name="Durling M."/>
        </authorList>
    </citation>
    <scope>NUCLEOTIDE SEQUENCE</scope>
</reference>